<dbReference type="Proteomes" id="UP000245506">
    <property type="component" value="Unassembled WGS sequence"/>
</dbReference>
<dbReference type="EMBL" id="QGKL01000010">
    <property type="protein sequence ID" value="PWQ98685.1"/>
    <property type="molecule type" value="Genomic_DNA"/>
</dbReference>
<protein>
    <recommendedName>
        <fullName evidence="4">Sulfotransferase domain-containing protein</fullName>
    </recommendedName>
</protein>
<proteinExistence type="predicted"/>
<evidence type="ECO:0000256" key="1">
    <source>
        <dbReference type="ARBA" id="ARBA00022679"/>
    </source>
</evidence>
<keyword evidence="3" id="KW-1185">Reference proteome</keyword>
<dbReference type="InterPro" id="IPR037359">
    <property type="entry name" value="NST/OST"/>
</dbReference>
<dbReference type="Gene3D" id="3.40.50.300">
    <property type="entry name" value="P-loop containing nucleotide triphosphate hydrolases"/>
    <property type="match status" value="1"/>
</dbReference>
<dbReference type="Pfam" id="PF13469">
    <property type="entry name" value="Sulfotransfer_3"/>
    <property type="match status" value="1"/>
</dbReference>
<evidence type="ECO:0000313" key="2">
    <source>
        <dbReference type="EMBL" id="PWQ98685.1"/>
    </source>
</evidence>
<comment type="caution">
    <text evidence="2">The sequence shown here is derived from an EMBL/GenBank/DDBJ whole genome shotgun (WGS) entry which is preliminary data.</text>
</comment>
<gene>
    <name evidence="2" type="ORF">DKT75_02425</name>
</gene>
<dbReference type="AlphaFoldDB" id="A0A317CJD5"/>
<reference evidence="2 3" key="1">
    <citation type="submission" date="2018-05" db="EMBL/GenBank/DDBJ databases">
        <title>Leucothrix arctica sp. nov., isolated from Arctic seawater.</title>
        <authorList>
            <person name="Choi A."/>
            <person name="Baek K."/>
        </authorList>
    </citation>
    <scope>NUCLEOTIDE SEQUENCE [LARGE SCALE GENOMIC DNA]</scope>
    <source>
        <strain evidence="2 3">IMCC9719</strain>
    </source>
</reference>
<dbReference type="PANTHER" id="PTHR10605">
    <property type="entry name" value="HEPARAN SULFATE SULFOTRANSFERASE"/>
    <property type="match status" value="1"/>
</dbReference>
<dbReference type="SUPFAM" id="SSF52540">
    <property type="entry name" value="P-loop containing nucleoside triphosphate hydrolases"/>
    <property type="match status" value="1"/>
</dbReference>
<evidence type="ECO:0008006" key="4">
    <source>
        <dbReference type="Google" id="ProtNLM"/>
    </source>
</evidence>
<name>A0A317CJD5_9GAMM</name>
<evidence type="ECO:0000313" key="3">
    <source>
        <dbReference type="Proteomes" id="UP000245506"/>
    </source>
</evidence>
<keyword evidence="1" id="KW-0808">Transferase</keyword>
<accession>A0A317CJD5</accession>
<dbReference type="PANTHER" id="PTHR10605:SF56">
    <property type="entry name" value="BIFUNCTIONAL HEPARAN SULFATE N-DEACETYLASE_N-SULFOTRANSFERASE"/>
    <property type="match status" value="1"/>
</dbReference>
<dbReference type="InterPro" id="IPR027417">
    <property type="entry name" value="P-loop_NTPase"/>
</dbReference>
<dbReference type="GO" id="GO:0008146">
    <property type="term" value="F:sulfotransferase activity"/>
    <property type="evidence" value="ECO:0007669"/>
    <property type="project" value="InterPro"/>
</dbReference>
<organism evidence="2 3">
    <name type="scientific">Leucothrix arctica</name>
    <dbReference type="NCBI Taxonomy" id="1481894"/>
    <lineage>
        <taxon>Bacteria</taxon>
        <taxon>Pseudomonadati</taxon>
        <taxon>Pseudomonadota</taxon>
        <taxon>Gammaproteobacteria</taxon>
        <taxon>Thiotrichales</taxon>
        <taxon>Thiotrichaceae</taxon>
        <taxon>Leucothrix</taxon>
    </lineage>
</organism>
<sequence length="306" mass="36650">MAQILKKLGSLLNKRRGKVVKKIDNLFLSVGAMKAGTTWLYEQLKEHPEIHFTPEKEIHYFANKVGIENQLNHRNRIIKLKHVLEKTANANPKFIAKHLEEISWYTEFALPDDICNQWYQNLFRFNKNRKFCADFSNLYCQMGVEGWENVRKVSDNIKVIYTLRDPLERIWSHYKFHMKWVNREDDALEAGFENFKHLLDQHFFWVNAEYAHNYELLQNSLKHDELMLLYFEDFREHPEKTLAEVQKFLGIEEIPANQEKLNKKINKTKSFVMPDEWREYAVKKMSNISVRNKELGISHDKWGDRC</sequence>